<evidence type="ECO:0008006" key="4">
    <source>
        <dbReference type="Google" id="ProtNLM"/>
    </source>
</evidence>
<sequence>MPRAGSRSYVCERRVWHSDMHQAMRGSLIREIFRVVHEIHSSATKKNKEWQEKLPVVVLKAEEIMYSKANSEAEYMDPKTLWDRTKDAINTIIKRDENTETGEFLQPCIEAALNLGCKPWRTLRSQRYSTQRSYLNTSCQEGESIVQGDHTINSQYIAYSVKPTTMNVTHLGSESQDPAVQNNTNSAAYRFPFASVNVTSPEPRPGLGILPQSHSRKVGAVEPAEVGVTQSLLSCDVHISNKITQVDVRDIPVKPHENVCDLSLRLAPLSVPCFSATNSDFQEIEDAGSTAQDWNKTTDISPPIGEKVSFLPSSNGYDPLNSCSDKSNVQGECINVNAKMRKRKAVLWPYEDQHFGWQPKRLSAHLTRERS</sequence>
<comment type="caution">
    <text evidence="2">The sequence shown here is derived from an EMBL/GenBank/DDBJ whole genome shotgun (WGS) entry which is preliminary data.</text>
</comment>
<evidence type="ECO:0000313" key="3">
    <source>
        <dbReference type="Proteomes" id="UP001054252"/>
    </source>
</evidence>
<dbReference type="PANTHER" id="PTHR35300">
    <property type="entry name" value="COACTIVATOR CBP, KIX DOMAIN-CONTAINING PROTEIN-RELATED"/>
    <property type="match status" value="1"/>
</dbReference>
<reference evidence="2 3" key="1">
    <citation type="journal article" date="2021" name="Commun. Biol.">
        <title>The genome of Shorea leprosula (Dipterocarpaceae) highlights the ecological relevance of drought in aseasonal tropical rainforests.</title>
        <authorList>
            <person name="Ng K.K.S."/>
            <person name="Kobayashi M.J."/>
            <person name="Fawcett J.A."/>
            <person name="Hatakeyama M."/>
            <person name="Paape T."/>
            <person name="Ng C.H."/>
            <person name="Ang C.C."/>
            <person name="Tnah L.H."/>
            <person name="Lee C.T."/>
            <person name="Nishiyama T."/>
            <person name="Sese J."/>
            <person name="O'Brien M.J."/>
            <person name="Copetti D."/>
            <person name="Mohd Noor M.I."/>
            <person name="Ong R.C."/>
            <person name="Putra M."/>
            <person name="Sireger I.Z."/>
            <person name="Indrioko S."/>
            <person name="Kosugi Y."/>
            <person name="Izuno A."/>
            <person name="Isagi Y."/>
            <person name="Lee S.L."/>
            <person name="Shimizu K.K."/>
        </authorList>
    </citation>
    <scope>NUCLEOTIDE SEQUENCE [LARGE SCALE GENOMIC DNA]</scope>
    <source>
        <strain evidence="2">214</strain>
    </source>
</reference>
<keyword evidence="1" id="KW-0539">Nucleus</keyword>
<name>A0AAV5ITR0_9ROSI</name>
<dbReference type="AlphaFoldDB" id="A0AAV5ITR0"/>
<protein>
    <recommendedName>
        <fullName evidence="4">Histone acetyltransferase</fullName>
    </recommendedName>
</protein>
<dbReference type="PANTHER" id="PTHR35300:SF5">
    <property type="entry name" value="HISTONE ACETYLTRANSFERASE"/>
    <property type="match status" value="1"/>
</dbReference>
<dbReference type="GO" id="GO:0006355">
    <property type="term" value="P:regulation of DNA-templated transcription"/>
    <property type="evidence" value="ECO:0007669"/>
    <property type="project" value="InterPro"/>
</dbReference>
<evidence type="ECO:0000256" key="1">
    <source>
        <dbReference type="ARBA" id="ARBA00023242"/>
    </source>
</evidence>
<dbReference type="EMBL" id="BPVZ01000020">
    <property type="protein sequence ID" value="GKV03259.1"/>
    <property type="molecule type" value="Genomic_DNA"/>
</dbReference>
<organism evidence="2 3">
    <name type="scientific">Rubroshorea leprosula</name>
    <dbReference type="NCBI Taxonomy" id="152421"/>
    <lineage>
        <taxon>Eukaryota</taxon>
        <taxon>Viridiplantae</taxon>
        <taxon>Streptophyta</taxon>
        <taxon>Embryophyta</taxon>
        <taxon>Tracheophyta</taxon>
        <taxon>Spermatophyta</taxon>
        <taxon>Magnoliopsida</taxon>
        <taxon>eudicotyledons</taxon>
        <taxon>Gunneridae</taxon>
        <taxon>Pentapetalae</taxon>
        <taxon>rosids</taxon>
        <taxon>malvids</taxon>
        <taxon>Malvales</taxon>
        <taxon>Dipterocarpaceae</taxon>
        <taxon>Rubroshorea</taxon>
    </lineage>
</organism>
<dbReference type="InterPro" id="IPR036529">
    <property type="entry name" value="KIX_dom_sf"/>
</dbReference>
<gene>
    <name evidence="2" type="ORF">SLEP1_g15596</name>
</gene>
<keyword evidence="3" id="KW-1185">Reference proteome</keyword>
<accession>A0AAV5ITR0</accession>
<dbReference type="Gene3D" id="1.10.246.20">
    <property type="entry name" value="Coactivator CBP, KIX domain"/>
    <property type="match status" value="1"/>
</dbReference>
<dbReference type="GO" id="GO:0003712">
    <property type="term" value="F:transcription coregulator activity"/>
    <property type="evidence" value="ECO:0007669"/>
    <property type="project" value="InterPro"/>
</dbReference>
<evidence type="ECO:0000313" key="2">
    <source>
        <dbReference type="EMBL" id="GKV03259.1"/>
    </source>
</evidence>
<proteinExistence type="predicted"/>
<dbReference type="Proteomes" id="UP001054252">
    <property type="component" value="Unassembled WGS sequence"/>
</dbReference>